<proteinExistence type="predicted"/>
<reference evidence="1" key="1">
    <citation type="submission" date="2020-12" db="EMBL/GenBank/DDBJ databases">
        <title>Oil enriched cultivation method for isolating marine PHA-producing bacteria.</title>
        <authorList>
            <person name="Zheng W."/>
            <person name="Yu S."/>
            <person name="Huang Y."/>
        </authorList>
    </citation>
    <scope>NUCLEOTIDE SEQUENCE</scope>
    <source>
        <strain evidence="1">SY-2-3</strain>
    </source>
</reference>
<organism evidence="1 2">
    <name type="scientific">Thalassospira povalilytica</name>
    <dbReference type="NCBI Taxonomy" id="732237"/>
    <lineage>
        <taxon>Bacteria</taxon>
        <taxon>Pseudomonadati</taxon>
        <taxon>Pseudomonadota</taxon>
        <taxon>Alphaproteobacteria</taxon>
        <taxon>Rhodospirillales</taxon>
        <taxon>Thalassospiraceae</taxon>
        <taxon>Thalassospira</taxon>
    </lineage>
</organism>
<accession>A0A8I1M4S3</accession>
<dbReference type="Proteomes" id="UP000664405">
    <property type="component" value="Unassembled WGS sequence"/>
</dbReference>
<dbReference type="AlphaFoldDB" id="A0A8I1M4S3"/>
<dbReference type="RefSeq" id="WP_206926325.1">
    <property type="nucleotide sequence ID" value="NZ_JAEKJW010000001.1"/>
</dbReference>
<sequence length="292" mass="33687">MTVYFLDRNVVNLVKTVATSSDYSQLIKKGDKKTTQRNLEMIRNLKRQDKMKNIHTCVLSIIEGETGKPQNDVDLKKVAEKEIQSLSSFFKKSKTDIGVLPFIQRNSGLFPNGLWEESADSVCSFLEFISSQIFQPVSSKKLSSVRDDILEKAFCLNVDLKHPSVILSLAALYGCEYAWRVIKPSKKKFNKYNAYNDIMTPFRISELTSKEVDDWCFLTLDVDLSYYVKKNVFFLSSAREVSFSPYLNNRVNKSFSYGVDIQMFEKLDDNERSELLQIIESPYKHLGLKKRL</sequence>
<dbReference type="EMBL" id="JAEKJW010000001">
    <property type="protein sequence ID" value="MBN8194969.1"/>
    <property type="molecule type" value="Genomic_DNA"/>
</dbReference>
<gene>
    <name evidence="1" type="ORF">JF547_00440</name>
</gene>
<protein>
    <submittedName>
        <fullName evidence="1">Uncharacterized protein</fullName>
    </submittedName>
</protein>
<name>A0A8I1M4S3_9PROT</name>
<evidence type="ECO:0000313" key="2">
    <source>
        <dbReference type="Proteomes" id="UP000664405"/>
    </source>
</evidence>
<comment type="caution">
    <text evidence="1">The sequence shown here is derived from an EMBL/GenBank/DDBJ whole genome shotgun (WGS) entry which is preliminary data.</text>
</comment>
<evidence type="ECO:0000313" key="1">
    <source>
        <dbReference type="EMBL" id="MBN8194969.1"/>
    </source>
</evidence>